<reference evidence="3 4" key="1">
    <citation type="submission" date="2018-08" db="EMBL/GenBank/DDBJ databases">
        <title>Aphanomyces genome sequencing and annotation.</title>
        <authorList>
            <person name="Minardi D."/>
            <person name="Oidtmann B."/>
            <person name="Van Der Giezen M."/>
            <person name="Studholme D.J."/>
        </authorList>
    </citation>
    <scope>NUCLEOTIDE SEQUENCE [LARGE SCALE GENOMIC DNA]</scope>
    <source>
        <strain evidence="3 4">NJM0002</strain>
    </source>
</reference>
<dbReference type="EMBL" id="QUSY01000954">
    <property type="protein sequence ID" value="RHY26611.1"/>
    <property type="molecule type" value="Genomic_DNA"/>
</dbReference>
<dbReference type="InterPro" id="IPR009057">
    <property type="entry name" value="Homeodomain-like_sf"/>
</dbReference>
<dbReference type="AlphaFoldDB" id="A0A418ANU9"/>
<evidence type="ECO:0000313" key="3">
    <source>
        <dbReference type="EMBL" id="RHY26611.1"/>
    </source>
</evidence>
<dbReference type="SUPFAM" id="SSF46689">
    <property type="entry name" value="Homeodomain-like"/>
    <property type="match status" value="1"/>
</dbReference>
<keyword evidence="1" id="KW-0238">DNA-binding</keyword>
<evidence type="ECO:0000256" key="1">
    <source>
        <dbReference type="ARBA" id="ARBA00023125"/>
    </source>
</evidence>
<evidence type="ECO:0000259" key="2">
    <source>
        <dbReference type="PROSITE" id="PS51253"/>
    </source>
</evidence>
<protein>
    <recommendedName>
        <fullName evidence="2">HTH CENPB-type domain-containing protein</fullName>
    </recommendedName>
</protein>
<dbReference type="PROSITE" id="PS51253">
    <property type="entry name" value="HTH_CENPB"/>
    <property type="match status" value="1"/>
</dbReference>
<dbReference type="PANTHER" id="PTHR19303:SF57">
    <property type="entry name" value="HTH CENPB-TYPE DOMAIN-CONTAINING PROTEIN"/>
    <property type="match status" value="1"/>
</dbReference>
<dbReference type="InterPro" id="IPR006600">
    <property type="entry name" value="HTH_CenpB_DNA-bd_dom"/>
</dbReference>
<comment type="caution">
    <text evidence="3">The sequence shown here is derived from an EMBL/GenBank/DDBJ whole genome shotgun (WGS) entry which is preliminary data.</text>
</comment>
<dbReference type="Pfam" id="PF03184">
    <property type="entry name" value="DDE_1"/>
    <property type="match status" value="1"/>
</dbReference>
<sequence length="476" mass="54183">FKHGTKKLPKKYRNVHLSYKLKQVVIVSSDECGMAATLARHFPHVHGSKLDSTRKKVYGWIKQRDHIRSKATNPSTSNQLCSRELGTATTLPREFEEQISLWVKNMRKDGVPVTLQMIRIMALETAIDAGLDENEFSASWSWLKGFKKRYQLSIRARTRCRQDTQADGEAALATFADRIAHLVMEHEIEVICNADQTGVNYEYLPTKTLNDRGASTIWIKCGGKSMERATAMVMADTTGKKYPMFLVLKTTASKVKKVVQKNNAVRQGFGKTVWKDVEPLQERFNCRIYGNPTAWWNDGMSVTFLRYHFADRLDRETKKVLLLWDNFSGHFNDDVVACATELNVVLEKIPPRFTWVCQPADVAWIRPMKTQLRKLWIDSIRRQVQNSKALNTTFKLQAQKHATLVRWITDAWSGLSNSIIMNGFEKCKIIAKDDAVIQSEECHEEFVPGDVLADLVSSCAVDATLNPTDDVDCCDV</sequence>
<dbReference type="InterPro" id="IPR050863">
    <property type="entry name" value="CenT-Element_Derived"/>
</dbReference>
<dbReference type="Proteomes" id="UP000285060">
    <property type="component" value="Unassembled WGS sequence"/>
</dbReference>
<keyword evidence="4" id="KW-1185">Reference proteome</keyword>
<dbReference type="Gene3D" id="1.10.10.60">
    <property type="entry name" value="Homeodomain-like"/>
    <property type="match status" value="1"/>
</dbReference>
<dbReference type="InterPro" id="IPR004875">
    <property type="entry name" value="DDE_SF_endonuclease_dom"/>
</dbReference>
<accession>A0A418ANU9</accession>
<gene>
    <name evidence="3" type="ORF">DYB32_007454</name>
</gene>
<proteinExistence type="predicted"/>
<dbReference type="GO" id="GO:0005634">
    <property type="term" value="C:nucleus"/>
    <property type="evidence" value="ECO:0007669"/>
    <property type="project" value="TreeGrafter"/>
</dbReference>
<dbReference type="PANTHER" id="PTHR19303">
    <property type="entry name" value="TRANSPOSON"/>
    <property type="match status" value="1"/>
</dbReference>
<dbReference type="VEuPathDB" id="FungiDB:H310_13160"/>
<name>A0A418ANU9_9STRA</name>
<evidence type="ECO:0000313" key="4">
    <source>
        <dbReference type="Proteomes" id="UP000285060"/>
    </source>
</evidence>
<dbReference type="SMART" id="SM00674">
    <property type="entry name" value="CENPB"/>
    <property type="match status" value="1"/>
</dbReference>
<organism evidence="3 4">
    <name type="scientific">Aphanomyces invadans</name>
    <dbReference type="NCBI Taxonomy" id="157072"/>
    <lineage>
        <taxon>Eukaryota</taxon>
        <taxon>Sar</taxon>
        <taxon>Stramenopiles</taxon>
        <taxon>Oomycota</taxon>
        <taxon>Saprolegniomycetes</taxon>
        <taxon>Saprolegniales</taxon>
        <taxon>Verrucalvaceae</taxon>
        <taxon>Aphanomyces</taxon>
    </lineage>
</organism>
<feature type="domain" description="HTH CENPB-type" evidence="2">
    <location>
        <begin position="83"/>
        <end position="156"/>
    </location>
</feature>
<dbReference type="Pfam" id="PF03221">
    <property type="entry name" value="HTH_Tnp_Tc5"/>
    <property type="match status" value="1"/>
</dbReference>
<dbReference type="GO" id="GO:0003677">
    <property type="term" value="F:DNA binding"/>
    <property type="evidence" value="ECO:0007669"/>
    <property type="project" value="UniProtKB-KW"/>
</dbReference>
<feature type="non-terminal residue" evidence="3">
    <location>
        <position position="1"/>
    </location>
</feature>